<keyword evidence="3" id="KW-0862">Zinc</keyword>
<dbReference type="Proteomes" id="UP001489004">
    <property type="component" value="Unassembled WGS sequence"/>
</dbReference>
<keyword evidence="1" id="KW-0479">Metal-binding</keyword>
<gene>
    <name evidence="6" type="ORF">WJX72_006020</name>
</gene>
<name>A0AAW1QF91_9CHLO</name>
<dbReference type="Gene3D" id="6.10.140.2220">
    <property type="match status" value="1"/>
</dbReference>
<dbReference type="PROSITE" id="PS01360">
    <property type="entry name" value="ZF_MYND_1"/>
    <property type="match status" value="1"/>
</dbReference>
<dbReference type="Pfam" id="PF01753">
    <property type="entry name" value="zf-MYND"/>
    <property type="match status" value="1"/>
</dbReference>
<sequence>MDTVIGRSTSISESVEEGQAELGGKAAVRKRVLISKERQAFLDAYNDPCQGFEPDDGEPFNPDFELECANCEATAAEKQLPTLLKCGRCKIVYYCSKECQKTNWKIHKIYCKRA</sequence>
<dbReference type="EMBL" id="JALJOR010000003">
    <property type="protein sequence ID" value="KAK9820089.1"/>
    <property type="molecule type" value="Genomic_DNA"/>
</dbReference>
<reference evidence="6 7" key="1">
    <citation type="journal article" date="2024" name="Nat. Commun.">
        <title>Phylogenomics reveals the evolutionary origins of lichenization in chlorophyte algae.</title>
        <authorList>
            <person name="Puginier C."/>
            <person name="Libourel C."/>
            <person name="Otte J."/>
            <person name="Skaloud P."/>
            <person name="Haon M."/>
            <person name="Grisel S."/>
            <person name="Petersen M."/>
            <person name="Berrin J.G."/>
            <person name="Delaux P.M."/>
            <person name="Dal Grande F."/>
            <person name="Keller J."/>
        </authorList>
    </citation>
    <scope>NUCLEOTIDE SEQUENCE [LARGE SCALE GENOMIC DNA]</scope>
    <source>
        <strain evidence="6 7">SAG 2043</strain>
    </source>
</reference>
<evidence type="ECO:0000256" key="4">
    <source>
        <dbReference type="PROSITE-ProRule" id="PRU00134"/>
    </source>
</evidence>
<evidence type="ECO:0000313" key="6">
    <source>
        <dbReference type="EMBL" id="KAK9820089.1"/>
    </source>
</evidence>
<dbReference type="PROSITE" id="PS50865">
    <property type="entry name" value="ZF_MYND_2"/>
    <property type="match status" value="1"/>
</dbReference>
<evidence type="ECO:0000256" key="2">
    <source>
        <dbReference type="ARBA" id="ARBA00022771"/>
    </source>
</evidence>
<proteinExistence type="predicted"/>
<evidence type="ECO:0000313" key="7">
    <source>
        <dbReference type="Proteomes" id="UP001489004"/>
    </source>
</evidence>
<feature type="domain" description="MYND-type" evidence="5">
    <location>
        <begin position="68"/>
        <end position="111"/>
    </location>
</feature>
<keyword evidence="2 4" id="KW-0863">Zinc-finger</keyword>
<evidence type="ECO:0000259" key="5">
    <source>
        <dbReference type="PROSITE" id="PS50865"/>
    </source>
</evidence>
<dbReference type="GO" id="GO:0008270">
    <property type="term" value="F:zinc ion binding"/>
    <property type="evidence" value="ECO:0007669"/>
    <property type="project" value="UniProtKB-KW"/>
</dbReference>
<comment type="caution">
    <text evidence="6">The sequence shown here is derived from an EMBL/GenBank/DDBJ whole genome shotgun (WGS) entry which is preliminary data.</text>
</comment>
<evidence type="ECO:0000256" key="3">
    <source>
        <dbReference type="ARBA" id="ARBA00022833"/>
    </source>
</evidence>
<organism evidence="6 7">
    <name type="scientific">[Myrmecia] bisecta</name>
    <dbReference type="NCBI Taxonomy" id="41462"/>
    <lineage>
        <taxon>Eukaryota</taxon>
        <taxon>Viridiplantae</taxon>
        <taxon>Chlorophyta</taxon>
        <taxon>core chlorophytes</taxon>
        <taxon>Trebouxiophyceae</taxon>
        <taxon>Trebouxiales</taxon>
        <taxon>Trebouxiaceae</taxon>
        <taxon>Myrmecia</taxon>
    </lineage>
</organism>
<dbReference type="InterPro" id="IPR002893">
    <property type="entry name" value="Znf_MYND"/>
</dbReference>
<accession>A0AAW1QF91</accession>
<dbReference type="AlphaFoldDB" id="A0AAW1QF91"/>
<protein>
    <recommendedName>
        <fullName evidence="5">MYND-type domain-containing protein</fullName>
    </recommendedName>
</protein>
<evidence type="ECO:0000256" key="1">
    <source>
        <dbReference type="ARBA" id="ARBA00022723"/>
    </source>
</evidence>
<dbReference type="SUPFAM" id="SSF144232">
    <property type="entry name" value="HIT/MYND zinc finger-like"/>
    <property type="match status" value="1"/>
</dbReference>
<keyword evidence="7" id="KW-1185">Reference proteome</keyword>